<dbReference type="InterPro" id="IPR040184">
    <property type="entry name" value="Mcm10"/>
</dbReference>
<dbReference type="GO" id="GO:0006270">
    <property type="term" value="P:DNA replication initiation"/>
    <property type="evidence" value="ECO:0007669"/>
    <property type="project" value="InterPro"/>
</dbReference>
<reference evidence="11 12" key="1">
    <citation type="submission" date="2017-10" db="EMBL/GenBank/DDBJ databases">
        <title>Comparative genomics in systemic dimorphic fungi from Ajellomycetaceae.</title>
        <authorList>
            <person name="Munoz J.F."/>
            <person name="Mcewen J.G."/>
            <person name="Clay O.K."/>
            <person name="Cuomo C.A."/>
        </authorList>
    </citation>
    <scope>NUCLEOTIDE SEQUENCE [LARGE SCALE GENOMIC DNA]</scope>
    <source>
        <strain evidence="11 12">UAMH7299</strain>
    </source>
</reference>
<comment type="subcellular location">
    <subcellularLocation>
        <location evidence="1">Nucleus</location>
    </subcellularLocation>
</comment>
<gene>
    <name evidence="11" type="ORF">AJ80_02602</name>
</gene>
<evidence type="ECO:0000256" key="7">
    <source>
        <dbReference type="ARBA" id="ARBA00023242"/>
    </source>
</evidence>
<keyword evidence="4" id="KW-0479">Metal-binding</keyword>
<dbReference type="FunFam" id="2.40.50.140:FF:000174">
    <property type="entry name" value="DNA replication licensing factor mcm10"/>
    <property type="match status" value="1"/>
</dbReference>
<feature type="compositionally biased region" description="Gly residues" evidence="8">
    <location>
        <begin position="588"/>
        <end position="601"/>
    </location>
</feature>
<feature type="region of interest" description="Disordered" evidence="8">
    <location>
        <begin position="77"/>
        <end position="245"/>
    </location>
</feature>
<evidence type="ECO:0000313" key="12">
    <source>
        <dbReference type="Proteomes" id="UP000224634"/>
    </source>
</evidence>
<dbReference type="PANTHER" id="PTHR13454">
    <property type="entry name" value="PROTEIN MCM10 HOMOLOG"/>
    <property type="match status" value="1"/>
</dbReference>
<evidence type="ECO:0000256" key="1">
    <source>
        <dbReference type="ARBA" id="ARBA00004123"/>
    </source>
</evidence>
<feature type="compositionally biased region" description="Basic and acidic residues" evidence="8">
    <location>
        <begin position="419"/>
        <end position="434"/>
    </location>
</feature>
<feature type="region of interest" description="Disordered" evidence="8">
    <location>
        <begin position="805"/>
        <end position="835"/>
    </location>
</feature>
<dbReference type="InterPro" id="IPR015408">
    <property type="entry name" value="Znf_Mcm10/DnaG"/>
</dbReference>
<dbReference type="PANTHER" id="PTHR13454:SF11">
    <property type="entry name" value="PROTEIN MCM10 HOMOLOG"/>
    <property type="match status" value="1"/>
</dbReference>
<organism evidence="11 12">
    <name type="scientific">Polytolypa hystricis (strain UAMH7299)</name>
    <dbReference type="NCBI Taxonomy" id="1447883"/>
    <lineage>
        <taxon>Eukaryota</taxon>
        <taxon>Fungi</taxon>
        <taxon>Dikarya</taxon>
        <taxon>Ascomycota</taxon>
        <taxon>Pezizomycotina</taxon>
        <taxon>Eurotiomycetes</taxon>
        <taxon>Eurotiomycetidae</taxon>
        <taxon>Onygenales</taxon>
        <taxon>Onygenales incertae sedis</taxon>
        <taxon>Polytolypa</taxon>
    </lineage>
</organism>
<evidence type="ECO:0000259" key="10">
    <source>
        <dbReference type="Pfam" id="PF22379"/>
    </source>
</evidence>
<feature type="compositionally biased region" description="Polar residues" evidence="8">
    <location>
        <begin position="79"/>
        <end position="99"/>
    </location>
</feature>
<evidence type="ECO:0000256" key="2">
    <source>
        <dbReference type="ARBA" id="ARBA00009679"/>
    </source>
</evidence>
<feature type="compositionally biased region" description="Basic residues" evidence="8">
    <location>
        <begin position="1"/>
        <end position="11"/>
    </location>
</feature>
<feature type="compositionally biased region" description="Basic and acidic residues" evidence="8">
    <location>
        <begin position="217"/>
        <end position="236"/>
    </location>
</feature>
<dbReference type="STRING" id="1447883.A0A2B7YQN9"/>
<evidence type="ECO:0000259" key="9">
    <source>
        <dbReference type="Pfam" id="PF09329"/>
    </source>
</evidence>
<dbReference type="GO" id="GO:0003697">
    <property type="term" value="F:single-stranded DNA binding"/>
    <property type="evidence" value="ECO:0007669"/>
    <property type="project" value="InterPro"/>
</dbReference>
<dbReference type="InterPro" id="IPR012340">
    <property type="entry name" value="NA-bd_OB-fold"/>
</dbReference>
<protein>
    <submittedName>
        <fullName evidence="11">Uncharacterized protein</fullName>
    </submittedName>
</protein>
<proteinExistence type="inferred from homology"/>
<name>A0A2B7YQN9_POLH7</name>
<keyword evidence="12" id="KW-1185">Reference proteome</keyword>
<keyword evidence="3" id="KW-0235">DNA replication</keyword>
<feature type="compositionally biased region" description="Low complexity" evidence="8">
    <location>
        <begin position="774"/>
        <end position="784"/>
    </location>
</feature>
<feature type="compositionally biased region" description="Low complexity" evidence="8">
    <location>
        <begin position="146"/>
        <end position="155"/>
    </location>
</feature>
<dbReference type="Pfam" id="PF22379">
    <property type="entry name" value="OB_MCM10"/>
    <property type="match status" value="1"/>
</dbReference>
<dbReference type="GO" id="GO:0043596">
    <property type="term" value="C:nuclear replication fork"/>
    <property type="evidence" value="ECO:0007669"/>
    <property type="project" value="TreeGrafter"/>
</dbReference>
<feature type="compositionally biased region" description="Acidic residues" evidence="8">
    <location>
        <begin position="49"/>
        <end position="60"/>
    </location>
</feature>
<dbReference type="GO" id="GO:0008270">
    <property type="term" value="F:zinc ion binding"/>
    <property type="evidence" value="ECO:0007669"/>
    <property type="project" value="UniProtKB-KW"/>
</dbReference>
<sequence>MSSPSGRKKAQAMRERRLNASSPFKARGDMPPPQSRASQLLDEGVGDGLGEDDDDDDEETLQLKLAAIEARLKLKKLQQNKARANSSAAAGSDTASLSRPVSVVDSPASRPPSRFLGDRKRKATDITPQEDVQVPLSPTKRPTRPVDPVSPRRVVLGIDKGMKGSEVSLRRAPISKTRDRSDSMTAGNRYDASQRPHGSTELRGGSTPNGGVQRTKSFSERIAESRLQDKAKRDKAYSSQLQRSTGFALDKHQMEDFQSNAQQFSTGAESPSKRNRVVEEFSRTAVLQSYHRPNTTLHRPKSASGNIENSPSAWESTAAGWNTHTRPASSISTRRDDVEMTTIEPEEEDKAPDPSKFESYSGLHLSTRILPHSFLTRTLNSKTPLRIPDLLKSIKAPSFDPPDIDGDYVVFGIVASKSSPRDRQDDKKIAKDNDPNDDGTNNTSKYMVITLTDLHWTVDLFLFSTAFPRYYKLTPGTLIAILNPSIMPPPPHKLDTNRFSLTLNSSDDTVLEIGKAKDLGFCKTIRKDGKPCETWVDSRKTEFCEFHVELQLRKTTSSRMEVNGKPGTLGPGGRSGSRSGMFNTRSSRGGGGGGGGRGGANQGLLREGPGYDRATGSTYYIAPANPGNTGGDAFSSRPSAASILDAEDPFLAAATDFHRGGQHKQERLRNRLANQERERNIARTLSKAAGGSDVGAEYLRLHHSGDSDARSGGTPNSRAQNEATTTRLSARAALGLDSKTAKSASDIKLGHGPNNNMRNKNNRKRAFQDERDGNSNNNTGAGATKPAVTGKKTRFITAKGIREAGRDSFGVPSGGGGGVDNAAPAADYDDDLDIV</sequence>
<feature type="compositionally biased region" description="Polar residues" evidence="8">
    <location>
        <begin position="320"/>
        <end position="332"/>
    </location>
</feature>
<evidence type="ECO:0000256" key="4">
    <source>
        <dbReference type="ARBA" id="ARBA00022723"/>
    </source>
</evidence>
<evidence type="ECO:0000313" key="11">
    <source>
        <dbReference type="EMBL" id="PGH23349.1"/>
    </source>
</evidence>
<feature type="region of interest" description="Disordered" evidence="8">
    <location>
        <begin position="320"/>
        <end position="358"/>
    </location>
</feature>
<accession>A0A2B7YQN9</accession>
<feature type="domain" description="MCM10 OB-fold" evidence="10">
    <location>
        <begin position="360"/>
        <end position="506"/>
    </location>
</feature>
<evidence type="ECO:0000256" key="3">
    <source>
        <dbReference type="ARBA" id="ARBA00022705"/>
    </source>
</evidence>
<dbReference type="InterPro" id="IPR055065">
    <property type="entry name" value="OB_MCM10"/>
</dbReference>
<feature type="region of interest" description="Disordered" evidence="8">
    <location>
        <begin position="295"/>
        <end position="314"/>
    </location>
</feature>
<keyword evidence="6" id="KW-0862">Zinc</keyword>
<feature type="compositionally biased region" description="Polar residues" evidence="8">
    <location>
        <begin position="713"/>
        <end position="722"/>
    </location>
</feature>
<evidence type="ECO:0000256" key="5">
    <source>
        <dbReference type="ARBA" id="ARBA00022771"/>
    </source>
</evidence>
<feature type="domain" description="Zinc finger Mcm10/DnaG-type" evidence="9">
    <location>
        <begin position="514"/>
        <end position="559"/>
    </location>
</feature>
<dbReference type="Proteomes" id="UP000224634">
    <property type="component" value="Unassembled WGS sequence"/>
</dbReference>
<evidence type="ECO:0000256" key="8">
    <source>
        <dbReference type="SAM" id="MobiDB-lite"/>
    </source>
</evidence>
<dbReference type="Pfam" id="PF09329">
    <property type="entry name" value="zf-primase"/>
    <property type="match status" value="1"/>
</dbReference>
<comment type="caution">
    <text evidence="11">The sequence shown here is derived from an EMBL/GenBank/DDBJ whole genome shotgun (WGS) entry which is preliminary data.</text>
</comment>
<feature type="region of interest" description="Disordered" evidence="8">
    <location>
        <begin position="557"/>
        <end position="609"/>
    </location>
</feature>
<dbReference type="OrthoDB" id="273123at2759"/>
<keyword evidence="7" id="KW-0539">Nucleus</keyword>
<dbReference type="EMBL" id="PDNA01000025">
    <property type="protein sequence ID" value="PGH23349.1"/>
    <property type="molecule type" value="Genomic_DNA"/>
</dbReference>
<dbReference type="Gene3D" id="2.40.50.140">
    <property type="entry name" value="Nucleic acid-binding proteins"/>
    <property type="match status" value="1"/>
</dbReference>
<keyword evidence="5" id="KW-0863">Zinc-finger</keyword>
<comment type="similarity">
    <text evidence="2">Belongs to the MCM10 family.</text>
</comment>
<feature type="compositionally biased region" description="Low complexity" evidence="8">
    <location>
        <begin position="723"/>
        <end position="734"/>
    </location>
</feature>
<feature type="region of interest" description="Disordered" evidence="8">
    <location>
        <begin position="1"/>
        <end position="61"/>
    </location>
</feature>
<dbReference type="AlphaFoldDB" id="A0A2B7YQN9"/>
<feature type="region of interest" description="Disordered" evidence="8">
    <location>
        <begin position="419"/>
        <end position="443"/>
    </location>
</feature>
<evidence type="ECO:0000256" key="6">
    <source>
        <dbReference type="ARBA" id="ARBA00022833"/>
    </source>
</evidence>
<dbReference type="GO" id="GO:0003688">
    <property type="term" value="F:DNA replication origin binding"/>
    <property type="evidence" value="ECO:0007669"/>
    <property type="project" value="TreeGrafter"/>
</dbReference>
<feature type="region of interest" description="Disordered" evidence="8">
    <location>
        <begin position="703"/>
        <end position="788"/>
    </location>
</feature>